<dbReference type="GO" id="GO:0016491">
    <property type="term" value="F:oxidoreductase activity"/>
    <property type="evidence" value="ECO:0007669"/>
    <property type="project" value="UniProtKB-KW"/>
</dbReference>
<dbReference type="SUPFAM" id="SSF51735">
    <property type="entry name" value="NAD(P)-binding Rossmann-fold domains"/>
    <property type="match status" value="1"/>
</dbReference>
<organism evidence="5 6">
    <name type="scientific">Christiangramia lutea</name>
    <dbReference type="NCBI Taxonomy" id="1607951"/>
    <lineage>
        <taxon>Bacteria</taxon>
        <taxon>Pseudomonadati</taxon>
        <taxon>Bacteroidota</taxon>
        <taxon>Flavobacteriia</taxon>
        <taxon>Flavobacteriales</taxon>
        <taxon>Flavobacteriaceae</taxon>
        <taxon>Christiangramia</taxon>
    </lineage>
</organism>
<dbReference type="Gene3D" id="3.40.50.720">
    <property type="entry name" value="NAD(P)-binding Rossmann-like Domain"/>
    <property type="match status" value="1"/>
</dbReference>
<evidence type="ECO:0000256" key="1">
    <source>
        <dbReference type="ARBA" id="ARBA00010928"/>
    </source>
</evidence>
<dbReference type="AlphaFoldDB" id="A0A9X1V3P9"/>
<comment type="caution">
    <text evidence="5">The sequence shown here is derived from an EMBL/GenBank/DDBJ whole genome shotgun (WGS) entry which is preliminary data.</text>
</comment>
<dbReference type="RefSeq" id="WP_240713456.1">
    <property type="nucleotide sequence ID" value="NZ_JAKVTV010000002.1"/>
</dbReference>
<feature type="domain" description="GFO/IDH/MocA-like oxidoreductase" evidence="4">
    <location>
        <begin position="132"/>
        <end position="247"/>
    </location>
</feature>
<gene>
    <name evidence="5" type="ORF">ML462_08910</name>
</gene>
<feature type="domain" description="Gfo/Idh/MocA-like oxidoreductase N-terminal" evidence="3">
    <location>
        <begin position="5"/>
        <end position="122"/>
    </location>
</feature>
<dbReference type="InterPro" id="IPR000683">
    <property type="entry name" value="Gfo/Idh/MocA-like_OxRdtase_N"/>
</dbReference>
<proteinExistence type="inferred from homology"/>
<comment type="similarity">
    <text evidence="1">Belongs to the Gfo/Idh/MocA family.</text>
</comment>
<dbReference type="InterPro" id="IPR036291">
    <property type="entry name" value="NAD(P)-bd_dom_sf"/>
</dbReference>
<name>A0A9X1V3P9_9FLAO</name>
<dbReference type="PANTHER" id="PTHR22604">
    <property type="entry name" value="OXIDOREDUCTASES"/>
    <property type="match status" value="1"/>
</dbReference>
<sequence>MKKKIKWGIIGLGKIANKFAKGLSSVHNSELYAVASRDIDKAHAFSKEFKAEKACGSYAELMRDSEVDAIYIATPHAFHHELTMECIKHGKAVLCEKPFAINSVQANEMIELARKHKVFLMEALWTRFLPHFQFVTEKLRSGDLGMIKSLKADFGFKAKYDESGRLFNKSLGGGSLLDIGIYPVFMAYSLLGMPNDLEAKAKFTETEVDINCDIKFNYKQGIQAKLYSTLEEKTPTTAEIELEKGKIVLNPRFHEPTSVTIFSEGKEENIDFGIETNGYNFEAEHVAKMILQGKTESDIWSLDHTRDLMNLLDQIREKIGLEY</sequence>
<dbReference type="Pfam" id="PF22725">
    <property type="entry name" value="GFO_IDH_MocA_C3"/>
    <property type="match status" value="1"/>
</dbReference>
<dbReference type="EMBL" id="JAKVTV010000002">
    <property type="protein sequence ID" value="MCH4823295.1"/>
    <property type="molecule type" value="Genomic_DNA"/>
</dbReference>
<evidence type="ECO:0000313" key="6">
    <source>
        <dbReference type="Proteomes" id="UP001139226"/>
    </source>
</evidence>
<dbReference type="PANTHER" id="PTHR22604:SF105">
    <property type="entry name" value="TRANS-1,2-DIHYDROBENZENE-1,2-DIOL DEHYDROGENASE"/>
    <property type="match status" value="1"/>
</dbReference>
<dbReference type="InterPro" id="IPR050984">
    <property type="entry name" value="Gfo/Idh/MocA_domain"/>
</dbReference>
<dbReference type="Pfam" id="PF01408">
    <property type="entry name" value="GFO_IDH_MocA"/>
    <property type="match status" value="1"/>
</dbReference>
<dbReference type="Proteomes" id="UP001139226">
    <property type="component" value="Unassembled WGS sequence"/>
</dbReference>
<protein>
    <submittedName>
        <fullName evidence="5">Gfo/Idh/MocA family oxidoreductase</fullName>
    </submittedName>
</protein>
<reference evidence="5" key="1">
    <citation type="submission" date="2022-03" db="EMBL/GenBank/DDBJ databases">
        <title>Gramella crocea sp. nov., isolated from activated sludge of a seafood processing plant.</title>
        <authorList>
            <person name="Zhang X."/>
        </authorList>
    </citation>
    <scope>NUCLEOTIDE SEQUENCE</scope>
    <source>
        <strain evidence="5">YJ019</strain>
    </source>
</reference>
<dbReference type="GO" id="GO:0000166">
    <property type="term" value="F:nucleotide binding"/>
    <property type="evidence" value="ECO:0007669"/>
    <property type="project" value="InterPro"/>
</dbReference>
<evidence type="ECO:0000256" key="2">
    <source>
        <dbReference type="ARBA" id="ARBA00023002"/>
    </source>
</evidence>
<dbReference type="Gene3D" id="3.30.360.10">
    <property type="entry name" value="Dihydrodipicolinate Reductase, domain 2"/>
    <property type="match status" value="1"/>
</dbReference>
<dbReference type="InterPro" id="IPR055170">
    <property type="entry name" value="GFO_IDH_MocA-like_dom"/>
</dbReference>
<evidence type="ECO:0000259" key="4">
    <source>
        <dbReference type="Pfam" id="PF22725"/>
    </source>
</evidence>
<dbReference type="SUPFAM" id="SSF55347">
    <property type="entry name" value="Glyceraldehyde-3-phosphate dehydrogenase-like, C-terminal domain"/>
    <property type="match status" value="1"/>
</dbReference>
<keyword evidence="2" id="KW-0560">Oxidoreductase</keyword>
<evidence type="ECO:0000313" key="5">
    <source>
        <dbReference type="EMBL" id="MCH4823295.1"/>
    </source>
</evidence>
<evidence type="ECO:0000259" key="3">
    <source>
        <dbReference type="Pfam" id="PF01408"/>
    </source>
</evidence>
<keyword evidence="6" id="KW-1185">Reference proteome</keyword>
<accession>A0A9X1V3P9</accession>